<dbReference type="AlphaFoldDB" id="A0A5J6F4L4"/>
<accession>A0A5J6F4L4</accession>
<feature type="domain" description="Solute-binding protein family 5" evidence="5">
    <location>
        <begin position="109"/>
        <end position="460"/>
    </location>
</feature>
<sequence length="539" mass="57752">MKRAPRPRARLAAALAAAAMLTSACVSSDTGSTGGEKAQKAERGRYTFGLVGDQPDGGTPVDGGTLRIADYAEARSLSPAVTYATGASGGSALAAVYDVLMRYDTAAKKYEPQLAKSLHSSDDLKTWTLKLREDVKFSDGTPLDAAAVTASLAWYQKNKGADTALLAPNLAKTEAVDDTTVVFTLRTPWATFPAMLAQAPGMIVAPAAYAGKTFEPIGAGPFVLDEHAPQEEMVLKANEDYFKGRPHLDALRFTWPQSDRAKLEALNDGTADVTYMRSPDVVDDAVKEGHPGELTLTGLGNMITINTREGRPGADLRVRKAMALALDPELDTQRAYEGKGLPGQEIFPPESRLHSEVEPVGIDLDEAKKLLAEAKKDGYDGAITYMDGTDPVSRAKGVVTKAMLERVGFTVELDLVSSIADRVAKTYVEHDFDISRGAASISESDPYHRLQSVLNSTSYGNPGGYANPEMDALLAELQAADGDEETQKILDRVQTLFNEDVPLVNLGASAGFTAWGENVHGIVPTDEYMTLFGEAWISK</sequence>
<dbReference type="PIRSF" id="PIRSF002741">
    <property type="entry name" value="MppA"/>
    <property type="match status" value="1"/>
</dbReference>
<keyword evidence="7" id="KW-1185">Reference proteome</keyword>
<protein>
    <submittedName>
        <fullName evidence="6">ABC transporter substrate-binding protein</fullName>
    </submittedName>
</protein>
<feature type="chain" id="PRO_5023900895" evidence="4">
    <location>
        <begin position="29"/>
        <end position="539"/>
    </location>
</feature>
<dbReference type="GO" id="GO:0015833">
    <property type="term" value="P:peptide transport"/>
    <property type="evidence" value="ECO:0007669"/>
    <property type="project" value="TreeGrafter"/>
</dbReference>
<dbReference type="OrthoDB" id="9046151at2"/>
<dbReference type="InterPro" id="IPR000914">
    <property type="entry name" value="SBP_5_dom"/>
</dbReference>
<evidence type="ECO:0000259" key="5">
    <source>
        <dbReference type="Pfam" id="PF00496"/>
    </source>
</evidence>
<organism evidence="6 7">
    <name type="scientific">Streptomyces nitrosporeus</name>
    <dbReference type="NCBI Taxonomy" id="28894"/>
    <lineage>
        <taxon>Bacteria</taxon>
        <taxon>Bacillati</taxon>
        <taxon>Actinomycetota</taxon>
        <taxon>Actinomycetes</taxon>
        <taxon>Kitasatosporales</taxon>
        <taxon>Streptomycetaceae</taxon>
        <taxon>Streptomyces</taxon>
    </lineage>
</organism>
<dbReference type="GO" id="GO:1904680">
    <property type="term" value="F:peptide transmembrane transporter activity"/>
    <property type="evidence" value="ECO:0007669"/>
    <property type="project" value="TreeGrafter"/>
</dbReference>
<dbReference type="InterPro" id="IPR039424">
    <property type="entry name" value="SBP_5"/>
</dbReference>
<dbReference type="PROSITE" id="PS51257">
    <property type="entry name" value="PROKAR_LIPOPROTEIN"/>
    <property type="match status" value="1"/>
</dbReference>
<dbReference type="KEGG" id="snk:CP967_02980"/>
<feature type="signal peptide" evidence="4">
    <location>
        <begin position="1"/>
        <end position="28"/>
    </location>
</feature>
<dbReference type="GO" id="GO:0043190">
    <property type="term" value="C:ATP-binding cassette (ABC) transporter complex"/>
    <property type="evidence" value="ECO:0007669"/>
    <property type="project" value="InterPro"/>
</dbReference>
<keyword evidence="3 4" id="KW-0732">Signal</keyword>
<evidence type="ECO:0000313" key="7">
    <source>
        <dbReference type="Proteomes" id="UP000326178"/>
    </source>
</evidence>
<comment type="similarity">
    <text evidence="2">Belongs to the bacterial solute-binding protein 5 family.</text>
</comment>
<evidence type="ECO:0000313" key="6">
    <source>
        <dbReference type="EMBL" id="QEU71062.1"/>
    </source>
</evidence>
<gene>
    <name evidence="6" type="ORF">CP967_02980</name>
</gene>
<evidence type="ECO:0000256" key="3">
    <source>
        <dbReference type="ARBA" id="ARBA00022729"/>
    </source>
</evidence>
<reference evidence="6 7" key="1">
    <citation type="submission" date="2017-09" db="EMBL/GenBank/DDBJ databases">
        <authorList>
            <person name="Lee N."/>
            <person name="Cho B.-K."/>
        </authorList>
    </citation>
    <scope>NUCLEOTIDE SEQUENCE [LARGE SCALE GENOMIC DNA]</scope>
    <source>
        <strain evidence="6 7">ATCC 12769</strain>
    </source>
</reference>
<dbReference type="InterPro" id="IPR030678">
    <property type="entry name" value="Peptide/Ni-bd"/>
</dbReference>
<name>A0A5J6F4L4_9ACTN</name>
<dbReference type="SUPFAM" id="SSF53850">
    <property type="entry name" value="Periplasmic binding protein-like II"/>
    <property type="match status" value="1"/>
</dbReference>
<dbReference type="CDD" id="cd00995">
    <property type="entry name" value="PBP2_NikA_DppA_OppA_like"/>
    <property type="match status" value="1"/>
</dbReference>
<dbReference type="PROSITE" id="PS01040">
    <property type="entry name" value="SBP_BACTERIAL_5"/>
    <property type="match status" value="1"/>
</dbReference>
<evidence type="ECO:0000256" key="1">
    <source>
        <dbReference type="ARBA" id="ARBA00004193"/>
    </source>
</evidence>
<dbReference type="PANTHER" id="PTHR30290:SF38">
    <property type="entry name" value="D,D-DIPEPTIDE-BINDING PERIPLASMIC PROTEIN DDPA-RELATED"/>
    <property type="match status" value="1"/>
</dbReference>
<dbReference type="Gene3D" id="3.40.190.10">
    <property type="entry name" value="Periplasmic binding protein-like II"/>
    <property type="match status" value="1"/>
</dbReference>
<evidence type="ECO:0000256" key="2">
    <source>
        <dbReference type="ARBA" id="ARBA00005695"/>
    </source>
</evidence>
<dbReference type="Proteomes" id="UP000326178">
    <property type="component" value="Chromosome"/>
</dbReference>
<dbReference type="GO" id="GO:0042597">
    <property type="term" value="C:periplasmic space"/>
    <property type="evidence" value="ECO:0007669"/>
    <property type="project" value="UniProtKB-ARBA"/>
</dbReference>
<dbReference type="EMBL" id="CP023702">
    <property type="protein sequence ID" value="QEU71062.1"/>
    <property type="molecule type" value="Genomic_DNA"/>
</dbReference>
<dbReference type="PANTHER" id="PTHR30290">
    <property type="entry name" value="PERIPLASMIC BINDING COMPONENT OF ABC TRANSPORTER"/>
    <property type="match status" value="1"/>
</dbReference>
<dbReference type="Pfam" id="PF00496">
    <property type="entry name" value="SBP_bac_5"/>
    <property type="match status" value="1"/>
</dbReference>
<comment type="subcellular location">
    <subcellularLocation>
        <location evidence="1">Cell membrane</location>
        <topology evidence="1">Lipid-anchor</topology>
    </subcellularLocation>
</comment>
<dbReference type="Gene3D" id="3.10.105.10">
    <property type="entry name" value="Dipeptide-binding Protein, Domain 3"/>
    <property type="match status" value="1"/>
</dbReference>
<dbReference type="InterPro" id="IPR023765">
    <property type="entry name" value="SBP_5_CS"/>
</dbReference>
<evidence type="ECO:0000256" key="4">
    <source>
        <dbReference type="SAM" id="SignalP"/>
    </source>
</evidence>
<proteinExistence type="inferred from homology"/>
<dbReference type="RefSeq" id="WP_150486420.1">
    <property type="nucleotide sequence ID" value="NZ_BMUV01000017.1"/>
</dbReference>